<protein>
    <recommendedName>
        <fullName evidence="9">Endonuclease</fullName>
    </recommendedName>
</protein>
<dbReference type="SMART" id="SM00249">
    <property type="entry name" value="PHD"/>
    <property type="match status" value="1"/>
</dbReference>
<evidence type="ECO:0000256" key="3">
    <source>
        <dbReference type="ARBA" id="ARBA00022833"/>
    </source>
</evidence>
<dbReference type="PROSITE" id="PS01359">
    <property type="entry name" value="ZF_PHD_1"/>
    <property type="match status" value="1"/>
</dbReference>
<dbReference type="InterPro" id="IPR043502">
    <property type="entry name" value="DNA/RNA_pol_sf"/>
</dbReference>
<dbReference type="Pfam" id="PF05380">
    <property type="entry name" value="Peptidase_A17"/>
    <property type="match status" value="1"/>
</dbReference>
<dbReference type="PROSITE" id="PS50994">
    <property type="entry name" value="INTEGRASE"/>
    <property type="match status" value="1"/>
</dbReference>
<dbReference type="InterPro" id="IPR040676">
    <property type="entry name" value="DUF5641"/>
</dbReference>
<dbReference type="CDD" id="cd01644">
    <property type="entry name" value="RT_pepA17"/>
    <property type="match status" value="1"/>
</dbReference>
<evidence type="ECO:0000313" key="8">
    <source>
        <dbReference type="RefSeq" id="XP_041633343.1"/>
    </source>
</evidence>
<dbReference type="CDD" id="cd15522">
    <property type="entry name" value="PHD_TAF3"/>
    <property type="match status" value="1"/>
</dbReference>
<dbReference type="PROSITE" id="PS50016">
    <property type="entry name" value="ZF_PHD_2"/>
    <property type="match status" value="1"/>
</dbReference>
<dbReference type="InterPro" id="IPR005312">
    <property type="entry name" value="DUF1759"/>
</dbReference>
<dbReference type="PANTHER" id="PTHR47331:SF1">
    <property type="entry name" value="GAG-LIKE PROTEIN"/>
    <property type="match status" value="1"/>
</dbReference>
<evidence type="ECO:0000259" key="6">
    <source>
        <dbReference type="PROSITE" id="PS50994"/>
    </source>
</evidence>
<dbReference type="SUPFAM" id="SSF57903">
    <property type="entry name" value="FYVE/PHD zinc finger"/>
    <property type="match status" value="1"/>
</dbReference>
<dbReference type="GeneID" id="121503192"/>
<dbReference type="Pfam" id="PF18701">
    <property type="entry name" value="DUF5641"/>
    <property type="match status" value="1"/>
</dbReference>
<dbReference type="Gene3D" id="3.30.420.10">
    <property type="entry name" value="Ribonuclease H-like superfamily/Ribonuclease H"/>
    <property type="match status" value="1"/>
</dbReference>
<dbReference type="InterPro" id="IPR019786">
    <property type="entry name" value="Zinc_finger_PHD-type_CS"/>
</dbReference>
<dbReference type="SUPFAM" id="SSF56672">
    <property type="entry name" value="DNA/RNA polymerases"/>
    <property type="match status" value="1"/>
</dbReference>
<dbReference type="InterPro" id="IPR019787">
    <property type="entry name" value="Znf_PHD-finger"/>
</dbReference>
<dbReference type="Pfam" id="PF00628">
    <property type="entry name" value="PHD"/>
    <property type="match status" value="1"/>
</dbReference>
<dbReference type="InterPro" id="IPR043128">
    <property type="entry name" value="Rev_trsase/Diguanyl_cyclase"/>
</dbReference>
<gene>
    <name evidence="8" type="primary">LOC121503192</name>
</gene>
<proteinExistence type="predicted"/>
<keyword evidence="1" id="KW-0479">Metal-binding</keyword>
<organism evidence="7 8">
    <name type="scientific">Drosophila kikkawai</name>
    <name type="common">Fruit fly</name>
    <dbReference type="NCBI Taxonomy" id="30033"/>
    <lineage>
        <taxon>Eukaryota</taxon>
        <taxon>Metazoa</taxon>
        <taxon>Ecdysozoa</taxon>
        <taxon>Arthropoda</taxon>
        <taxon>Hexapoda</taxon>
        <taxon>Insecta</taxon>
        <taxon>Pterygota</taxon>
        <taxon>Neoptera</taxon>
        <taxon>Endopterygota</taxon>
        <taxon>Diptera</taxon>
        <taxon>Brachycera</taxon>
        <taxon>Muscomorpha</taxon>
        <taxon>Ephydroidea</taxon>
        <taxon>Drosophilidae</taxon>
        <taxon>Drosophila</taxon>
        <taxon>Sophophora</taxon>
    </lineage>
</organism>
<dbReference type="PANTHER" id="PTHR47331">
    <property type="entry name" value="PHD-TYPE DOMAIN-CONTAINING PROTEIN"/>
    <property type="match status" value="1"/>
</dbReference>
<dbReference type="InterPro" id="IPR036397">
    <property type="entry name" value="RNaseH_sf"/>
</dbReference>
<dbReference type="InterPro" id="IPR012337">
    <property type="entry name" value="RNaseH-like_sf"/>
</dbReference>
<dbReference type="Gene3D" id="3.30.40.10">
    <property type="entry name" value="Zinc/RING finger domain, C3HC4 (zinc finger)"/>
    <property type="match status" value="1"/>
</dbReference>
<dbReference type="InterPro" id="IPR001965">
    <property type="entry name" value="Znf_PHD"/>
</dbReference>
<dbReference type="InterPro" id="IPR001584">
    <property type="entry name" value="Integrase_cat-core"/>
</dbReference>
<keyword evidence="2 4" id="KW-0863">Zinc-finger</keyword>
<evidence type="ECO:0008006" key="9">
    <source>
        <dbReference type="Google" id="ProtNLM"/>
    </source>
</evidence>
<feature type="domain" description="Integrase catalytic" evidence="6">
    <location>
        <begin position="1342"/>
        <end position="1526"/>
    </location>
</feature>
<accession>A0ABM3C8D9</accession>
<dbReference type="InterPro" id="IPR008042">
    <property type="entry name" value="Retrotrans_Pao"/>
</dbReference>
<evidence type="ECO:0000256" key="2">
    <source>
        <dbReference type="ARBA" id="ARBA00022771"/>
    </source>
</evidence>
<keyword evidence="3" id="KW-0862">Zinc</keyword>
<keyword evidence="7" id="KW-1185">Reference proteome</keyword>
<evidence type="ECO:0000256" key="4">
    <source>
        <dbReference type="PROSITE-ProRule" id="PRU00146"/>
    </source>
</evidence>
<dbReference type="Proteomes" id="UP001652661">
    <property type="component" value="Chromosome 2R"/>
</dbReference>
<evidence type="ECO:0000313" key="7">
    <source>
        <dbReference type="Proteomes" id="UP001652661"/>
    </source>
</evidence>
<dbReference type="InterPro" id="IPR013083">
    <property type="entry name" value="Znf_RING/FYVE/PHD"/>
</dbReference>
<sequence>MNEACRICKKKSSGSQENWVQCDACNSWYHFHCAGVDDDIEDKDWICASCLTKAPKSPQDKLPKDLPPFSGDPEEWPMFISTYEHSTSAAGFSNVENMLRLQKCLKGRAREMVKDKLLLPGLVPEVMDTLKMFFGRPEHILERMIDRVRKLPPPKEKLEAIIEYALAVRNICATIEACKLEAHLNNPMLVKELVDKLPNNHKLSWAMQPRNETVPCIKAFSDWLYQIAQAASTVVTPFSYRASSVNTHNSSADRNPNAINSSHAAAVQQQPNPKCIACESTNHWVTQCDQFKSSTVEQRWQVAKAGKACFRCLKVHRNSCRPKDCGVNGCTRKHHPLLHSENVHNAANSTMNQQHVSTHQSDVEGSQFFRIVPVTLHSADKKFDTFAFLDEGSSVTLIEATIFDKMGIKGSPSPICLQWTGETTRFEDTSVRASIQISAENSEKRFWLNNVQTVKNIALPKQTVDIDQLRSKYSYLKNLPLKSYSAQPTLLIGTNNWKIAVPRRICKGKWNDPIASKCMLGWTIQGSSNSERHVSMHHCDCNWQELHDQVKEHFDLEVISPKKLLSSEDKRAVEILEQTCQNKSGKYEVGLIWRNDLERLPESRATALKRLQCMRKRILGEPDLYTQIDDQIKNLLLKGYARQLTDEEAGKEEDRTWYLPIFIALNPNKPGKIRLVWDAAAKTNGICLNDLLLSGPDCLNPLIDVLLAFRVGKVAVSGDIAEMFHRINIRQEDMHAQRFLWHDASQNKINTYVMRAMTFGISCAPFIAHYVRNKNAELHQHQFPLAVDAIQRAHYVDDFIDSMSDEEKAIEISNQVKEVHARGGFEIRNWASNSREVLSHLKNDGDTENQKPVQFSATEKVLGMYWDPRNDIFKFVCRFSRLKRDVFIDTAVPTKREVLQVLMSIFDPLGLLSCHTIGLKILLQKIWRANINCDEELPESLLEDWKQWKLLLSQVAAVSIPRCYSMGIPEASRIDLHTFVDASEHAYSAACYLRVQQKDKVDVMLVVAKSKVAPLKPLSIPRMELQAAVMGSRLAKKVVNVRNLQVDSTTFWSDSRTVLQWLVIDPRHFQQFVMHRIGEILETTRADQWRWIPSKLNVADGATKVINNPQTNTWLYEPEFLKNEPNSWPTIPSKPAEVDTTELRKHIFTTRKAAKVQLDIEYFSDWCGLYRAVAVMFLYIHRLRAKCNRTDMPGVVTTVHVEEAQNLLYKEAQGLEFADELNSLKGQKPISVKSRLTGLNAYLDDKEILRTKGRVNAIENSADAIILPPESRITFLLVRFYHEKYHHLAHETVINDIKSKFYILRLRVLHKSVRKACQICTNRSAMPQLPQMAAVPKARLGSFEKPFTFTGVDYFGPILVNVGRRKEKRWVALFTCLTLRAVHLEIAHSLDTSSCVMCLTNLMALRGTPREIYSDNGTNFKATEKAVREELIKIDFDKIAVKFDGIKWRFNPPGAPHMGGAWERLVRTTKTVLKHICPNYSFNDESLRSALMEAQFIINSRPLTFVSLDSEDDSALTPNHLLMGSSNGYKPINLEHLNLRRQWNEVKRFGDRFWQRWVKEFTPMLTRRTKWFEKCPPISVGSIVIIVDENLPRNLWLKGRVTNTIPAKDGQVRRATIKTQHGILDRPATKIAVLDVGEGDGN</sequence>
<name>A0ABM3C8D9_DROKI</name>
<dbReference type="SUPFAM" id="SSF53098">
    <property type="entry name" value="Ribonuclease H-like"/>
    <property type="match status" value="1"/>
</dbReference>
<feature type="domain" description="PHD-type" evidence="5">
    <location>
        <begin position="2"/>
        <end position="53"/>
    </location>
</feature>
<dbReference type="InterPro" id="IPR011011">
    <property type="entry name" value="Znf_FYVE_PHD"/>
</dbReference>
<dbReference type="Pfam" id="PF03564">
    <property type="entry name" value="DUF1759"/>
    <property type="match status" value="1"/>
</dbReference>
<dbReference type="RefSeq" id="XP_041633343.1">
    <property type="nucleotide sequence ID" value="XM_041777409.1"/>
</dbReference>
<reference evidence="7" key="1">
    <citation type="submission" date="2025-05" db="UniProtKB">
        <authorList>
            <consortium name="RefSeq"/>
        </authorList>
    </citation>
    <scope>NUCLEOTIDE SEQUENCE [LARGE SCALE GENOMIC DNA]</scope>
    <source>
        <strain evidence="7">14028-0561.14</strain>
    </source>
</reference>
<evidence type="ECO:0000256" key="1">
    <source>
        <dbReference type="ARBA" id="ARBA00022723"/>
    </source>
</evidence>
<dbReference type="Gene3D" id="3.30.70.270">
    <property type="match status" value="1"/>
</dbReference>
<reference evidence="8" key="2">
    <citation type="submission" date="2025-08" db="UniProtKB">
        <authorList>
            <consortium name="RefSeq"/>
        </authorList>
    </citation>
    <scope>IDENTIFICATION</scope>
    <source>
        <strain evidence="8">14028-0561.14</strain>
        <tissue evidence="8">Whole fly</tissue>
    </source>
</reference>
<dbReference type="Gene3D" id="3.10.10.10">
    <property type="entry name" value="HIV Type 1 Reverse Transcriptase, subunit A, domain 1"/>
    <property type="match status" value="1"/>
</dbReference>
<evidence type="ECO:0000259" key="5">
    <source>
        <dbReference type="PROSITE" id="PS50016"/>
    </source>
</evidence>